<evidence type="ECO:0000256" key="2">
    <source>
        <dbReference type="ARBA" id="ARBA00023015"/>
    </source>
</evidence>
<feature type="domain" description="HTH lacI-type" evidence="5">
    <location>
        <begin position="18"/>
        <end position="72"/>
    </location>
</feature>
<dbReference type="CDD" id="cd06267">
    <property type="entry name" value="PBP1_LacI_sugar_binding-like"/>
    <property type="match status" value="1"/>
</dbReference>
<keyword evidence="7" id="KW-1185">Reference proteome</keyword>
<accession>A0ABZ2YBV7</accession>
<organism evidence="6 7">
    <name type="scientific">Thermatribacter velox</name>
    <dbReference type="NCBI Taxonomy" id="3039681"/>
    <lineage>
        <taxon>Bacteria</taxon>
        <taxon>Pseudomonadati</taxon>
        <taxon>Atribacterota</taxon>
        <taxon>Atribacteria</taxon>
        <taxon>Atribacterales</taxon>
        <taxon>Thermatribacteraceae</taxon>
        <taxon>Thermatribacter</taxon>
    </lineage>
</organism>
<dbReference type="PANTHER" id="PTHR30146:SF148">
    <property type="entry name" value="HTH-TYPE TRANSCRIPTIONAL REPRESSOR PURR-RELATED"/>
    <property type="match status" value="1"/>
</dbReference>
<evidence type="ECO:0000256" key="1">
    <source>
        <dbReference type="ARBA" id="ARBA00022491"/>
    </source>
</evidence>
<evidence type="ECO:0000313" key="6">
    <source>
        <dbReference type="EMBL" id="WZL75636.1"/>
    </source>
</evidence>
<keyword evidence="4" id="KW-0804">Transcription</keyword>
<protein>
    <submittedName>
        <fullName evidence="6">LacI family DNA-binding transcriptional regulator</fullName>
    </submittedName>
</protein>
<evidence type="ECO:0000259" key="5">
    <source>
        <dbReference type="PROSITE" id="PS50932"/>
    </source>
</evidence>
<dbReference type="EMBL" id="CP121689">
    <property type="protein sequence ID" value="WZL75636.1"/>
    <property type="molecule type" value="Genomic_DNA"/>
</dbReference>
<gene>
    <name evidence="6" type="ORF">QBE54_08565</name>
</gene>
<dbReference type="PANTHER" id="PTHR30146">
    <property type="entry name" value="LACI-RELATED TRANSCRIPTIONAL REPRESSOR"/>
    <property type="match status" value="1"/>
</dbReference>
<reference evidence="6 7" key="1">
    <citation type="submission" date="2023-03" db="EMBL/GenBank/DDBJ databases">
        <title>Novel Species.</title>
        <authorList>
            <person name="Ma S."/>
        </authorList>
    </citation>
    <scope>NUCLEOTIDE SEQUENCE [LARGE SCALE GENOMIC DNA]</scope>
    <source>
        <strain evidence="6 7">B11</strain>
    </source>
</reference>
<dbReference type="GO" id="GO:0003677">
    <property type="term" value="F:DNA binding"/>
    <property type="evidence" value="ECO:0007669"/>
    <property type="project" value="UniProtKB-KW"/>
</dbReference>
<dbReference type="SMART" id="SM00354">
    <property type="entry name" value="HTH_LACI"/>
    <property type="match status" value="1"/>
</dbReference>
<sequence>MESKVKISMKKESRDSKPTIVDVARLAGVSPATVSHVLNKTKRVTPETEEKVLQAVKTLRYQKNALASTLRSRNSQVIGFVTSQLHSIFWLRVIRAVEYTLSQNGYQMFLGCSYGDPARELELIESMLQSMVGGVIIATCINEINEKELPISPQIMNFLEERCVFVDTYPSGMNVDFVGVNNEEASFQLVELLLKKGYRRIAMVNGDSRILTARERRSGFFKALKEYAVSVDERYIFEGKNLGKRTGLEGANYLLSLDSPPEAVFLASGNLTVGFLEGCREKGVRIPGDIELVGFDDIEWTPVIEPFLTCCVQPSWDIGETAASLLLEKIQEKKEGRAKREVRLKCEVVIRNTFQKG</sequence>
<dbReference type="InterPro" id="IPR010982">
    <property type="entry name" value="Lambda_DNA-bd_dom_sf"/>
</dbReference>
<dbReference type="Pfam" id="PF13377">
    <property type="entry name" value="Peripla_BP_3"/>
    <property type="match status" value="1"/>
</dbReference>
<dbReference type="PROSITE" id="PS00356">
    <property type="entry name" value="HTH_LACI_1"/>
    <property type="match status" value="1"/>
</dbReference>
<dbReference type="Pfam" id="PF00356">
    <property type="entry name" value="LacI"/>
    <property type="match status" value="1"/>
</dbReference>
<dbReference type="Gene3D" id="1.10.260.40">
    <property type="entry name" value="lambda repressor-like DNA-binding domains"/>
    <property type="match status" value="1"/>
</dbReference>
<dbReference type="PRINTS" id="PR00036">
    <property type="entry name" value="HTHLACI"/>
</dbReference>
<dbReference type="CDD" id="cd01392">
    <property type="entry name" value="HTH_LacI"/>
    <property type="match status" value="1"/>
</dbReference>
<dbReference type="SUPFAM" id="SSF47413">
    <property type="entry name" value="lambda repressor-like DNA-binding domains"/>
    <property type="match status" value="1"/>
</dbReference>
<dbReference type="PROSITE" id="PS50932">
    <property type="entry name" value="HTH_LACI_2"/>
    <property type="match status" value="1"/>
</dbReference>
<dbReference type="InterPro" id="IPR028082">
    <property type="entry name" value="Peripla_BP_I"/>
</dbReference>
<dbReference type="SUPFAM" id="SSF53822">
    <property type="entry name" value="Periplasmic binding protein-like I"/>
    <property type="match status" value="1"/>
</dbReference>
<keyword evidence="1" id="KW-0678">Repressor</keyword>
<dbReference type="Gene3D" id="3.40.50.2300">
    <property type="match status" value="2"/>
</dbReference>
<evidence type="ECO:0000313" key="7">
    <source>
        <dbReference type="Proteomes" id="UP001461341"/>
    </source>
</evidence>
<proteinExistence type="predicted"/>
<dbReference type="RefSeq" id="WP_369017785.1">
    <property type="nucleotide sequence ID" value="NZ_CP121689.1"/>
</dbReference>
<dbReference type="InterPro" id="IPR046335">
    <property type="entry name" value="LacI/GalR-like_sensor"/>
</dbReference>
<evidence type="ECO:0000256" key="4">
    <source>
        <dbReference type="ARBA" id="ARBA00023163"/>
    </source>
</evidence>
<keyword evidence="3 6" id="KW-0238">DNA-binding</keyword>
<name>A0ABZ2YBV7_9BACT</name>
<evidence type="ECO:0000256" key="3">
    <source>
        <dbReference type="ARBA" id="ARBA00023125"/>
    </source>
</evidence>
<dbReference type="Proteomes" id="UP001461341">
    <property type="component" value="Chromosome"/>
</dbReference>
<keyword evidence="2" id="KW-0805">Transcription regulation</keyword>
<dbReference type="InterPro" id="IPR000843">
    <property type="entry name" value="HTH_LacI"/>
</dbReference>